<name>A0A6C0K1Y8_9ZZZZ</name>
<proteinExistence type="predicted"/>
<evidence type="ECO:0000313" key="1">
    <source>
        <dbReference type="EMBL" id="QHU11151.1"/>
    </source>
</evidence>
<dbReference type="AlphaFoldDB" id="A0A6C0K1Y8"/>
<dbReference type="EMBL" id="MN740779">
    <property type="protein sequence ID" value="QHU11151.1"/>
    <property type="molecule type" value="Genomic_DNA"/>
</dbReference>
<sequence>MPIETLMDTPLHTFHDGSTLRTISAKELINLPVWKGNRILDISHANAIQQAIKGAVQQLDSGYRIVQYNEEDAGGNPIRQSYLIDGQHRAHVLRTHFQESLCESDFTVLMTVKQVEDEEEAIAFFNAVNNCKPQIWRLEPNLILNKYIGALTKQFNTNKKMLLLRPGSARRPYLSTDRLRESLRIVLNLLKQEDEEVVKFVDRVNEWNKRAIREAEVHLTIAKKADVSMLEKCICINFMLSFDSELKWIVECLVAP</sequence>
<accession>A0A6C0K1Y8</accession>
<organism evidence="1">
    <name type="scientific">viral metagenome</name>
    <dbReference type="NCBI Taxonomy" id="1070528"/>
    <lineage>
        <taxon>unclassified sequences</taxon>
        <taxon>metagenomes</taxon>
        <taxon>organismal metagenomes</taxon>
    </lineage>
</organism>
<protein>
    <submittedName>
        <fullName evidence="1">Uncharacterized protein</fullName>
    </submittedName>
</protein>
<reference evidence="1" key="1">
    <citation type="journal article" date="2020" name="Nature">
        <title>Giant virus diversity and host interactions through global metagenomics.</title>
        <authorList>
            <person name="Schulz F."/>
            <person name="Roux S."/>
            <person name="Paez-Espino D."/>
            <person name="Jungbluth S."/>
            <person name="Walsh D.A."/>
            <person name="Denef V.J."/>
            <person name="McMahon K.D."/>
            <person name="Konstantinidis K.T."/>
            <person name="Eloe-Fadrosh E.A."/>
            <person name="Kyrpides N.C."/>
            <person name="Woyke T."/>
        </authorList>
    </citation>
    <scope>NUCLEOTIDE SEQUENCE</scope>
    <source>
        <strain evidence="1">GVMAG-S-1101165-84</strain>
    </source>
</reference>